<protein>
    <recommendedName>
        <fullName evidence="3">Glycosyltransferase 2-like domain-containing protein</fullName>
    </recommendedName>
</protein>
<organism evidence="1 2">
    <name type="scientific">Acidimicrobiia bacterium BACL6 MAG-120924-bin43</name>
    <dbReference type="NCBI Taxonomy" id="1655583"/>
    <lineage>
        <taxon>Bacteria</taxon>
        <taxon>Bacillati</taxon>
        <taxon>Actinomycetota</taxon>
        <taxon>Acidimicrobiia</taxon>
        <taxon>acIV cluster</taxon>
    </lineage>
</organism>
<name>A0A0R2QDA7_9ACTN</name>
<dbReference type="Proteomes" id="UP000051017">
    <property type="component" value="Unassembled WGS sequence"/>
</dbReference>
<dbReference type="EMBL" id="LIBJ01000104">
    <property type="protein sequence ID" value="KRO48260.1"/>
    <property type="molecule type" value="Genomic_DNA"/>
</dbReference>
<dbReference type="AlphaFoldDB" id="A0A0R2QDA7"/>
<evidence type="ECO:0008006" key="3">
    <source>
        <dbReference type="Google" id="ProtNLM"/>
    </source>
</evidence>
<comment type="caution">
    <text evidence="1">The sequence shown here is derived from an EMBL/GenBank/DDBJ whole genome shotgun (WGS) entry which is preliminary data.</text>
</comment>
<evidence type="ECO:0000313" key="1">
    <source>
        <dbReference type="EMBL" id="KRO48260.1"/>
    </source>
</evidence>
<sequence length="234" mass="27323">MTRQFPVIINVRDRIEPLRDLITWLEQLGQENIWLCDNDSTYPPMVEFLRSTPHHVRLNGLNLGHRAPWLSGLVTELGLDSHFIVTDPDVVPSHECPADVLELFCDTLNQYPAIDKVGFSLRLDDLPEHYAHRDDVILWESQFWKNVHPSGFFTAEIDTTFAMYRPGEHHQNNHALRSAPPYTARHMPWYQDSDHPTDEQTYYLEHADSLIINWDKKVLSASLRAHLMQLRNQH</sequence>
<proteinExistence type="predicted"/>
<accession>A0A0R2QDA7</accession>
<gene>
    <name evidence="1" type="ORF">ABR75_01035</name>
</gene>
<evidence type="ECO:0000313" key="2">
    <source>
        <dbReference type="Proteomes" id="UP000051017"/>
    </source>
</evidence>
<reference evidence="1 2" key="1">
    <citation type="submission" date="2015-10" db="EMBL/GenBank/DDBJ databases">
        <title>Metagenome-Assembled Genomes uncover a global brackish microbiome.</title>
        <authorList>
            <person name="Hugerth L.W."/>
            <person name="Larsson J."/>
            <person name="Alneberg J."/>
            <person name="Lindh M.V."/>
            <person name="Legrand C."/>
            <person name="Pinhassi J."/>
            <person name="Andersson A.F."/>
        </authorList>
    </citation>
    <scope>NUCLEOTIDE SEQUENCE [LARGE SCALE GENOMIC DNA]</scope>
    <source>
        <strain evidence="1">BACL6 MAG-120924-bin43</strain>
    </source>
</reference>